<evidence type="ECO:0000313" key="2">
    <source>
        <dbReference type="Proteomes" id="UP000215137"/>
    </source>
</evidence>
<accession>A0A248TJQ2</accession>
<protein>
    <recommendedName>
        <fullName evidence="3">Methyltransferase type 11 domain-containing protein</fullName>
    </recommendedName>
</protein>
<evidence type="ECO:0000313" key="1">
    <source>
        <dbReference type="EMBL" id="ASV68458.1"/>
    </source>
</evidence>
<dbReference type="Proteomes" id="UP000215137">
    <property type="component" value="Chromosome"/>
</dbReference>
<dbReference type="InterPro" id="IPR029063">
    <property type="entry name" value="SAM-dependent_MTases_sf"/>
</dbReference>
<dbReference type="OrthoDB" id="9791837at2"/>
<dbReference type="EMBL" id="CP022983">
    <property type="protein sequence ID" value="ASV68458.1"/>
    <property type="molecule type" value="Genomic_DNA"/>
</dbReference>
<proteinExistence type="predicted"/>
<sequence>MCLKLEKELIYDRNENYLNITDENQYDFATLIYTVIMALLHLLTEKNYYNIFLEVLKKGGSFFLDVFTEHKYNVFTESNNWYFRNNGGFWSPEGYIELNQNLNYDGYTSLEQTTIITIKHPRVLPLFHL</sequence>
<keyword evidence="2" id="KW-1185">Reference proteome</keyword>
<name>A0A248TJQ2_9BACI</name>
<evidence type="ECO:0008006" key="3">
    <source>
        <dbReference type="Google" id="ProtNLM"/>
    </source>
</evidence>
<gene>
    <name evidence="1" type="ORF">CKF48_14790</name>
</gene>
<dbReference type="KEGG" id="bko:CKF48_14790"/>
<dbReference type="AlphaFoldDB" id="A0A248TJQ2"/>
<dbReference type="SUPFAM" id="SSF53335">
    <property type="entry name" value="S-adenosyl-L-methionine-dependent methyltransferases"/>
    <property type="match status" value="1"/>
</dbReference>
<organism evidence="1 2">
    <name type="scientific">Cytobacillus kochii</name>
    <dbReference type="NCBI Taxonomy" id="859143"/>
    <lineage>
        <taxon>Bacteria</taxon>
        <taxon>Bacillati</taxon>
        <taxon>Bacillota</taxon>
        <taxon>Bacilli</taxon>
        <taxon>Bacillales</taxon>
        <taxon>Bacillaceae</taxon>
        <taxon>Cytobacillus</taxon>
    </lineage>
</organism>
<reference evidence="1 2" key="1">
    <citation type="submission" date="2017-08" db="EMBL/GenBank/DDBJ databases">
        <title>Complete Genome Sequence of Bacillus kochii Oregon-R-modENCODE STRAIN BDGP4, isolated from Drosophila melanogaster gut.</title>
        <authorList>
            <person name="Wan K.H."/>
            <person name="Yu C."/>
            <person name="Park S."/>
            <person name="Hammonds A.S."/>
            <person name="Booth B.W."/>
            <person name="Celniker S.E."/>
        </authorList>
    </citation>
    <scope>NUCLEOTIDE SEQUENCE [LARGE SCALE GENOMIC DNA]</scope>
    <source>
        <strain evidence="1 2">BDGP4</strain>
    </source>
</reference>